<dbReference type="PANTHER" id="PTHR43248">
    <property type="entry name" value="2-SUCCINYL-6-HYDROXY-2,4-CYCLOHEXADIENE-1-CARBOXYLATE SYNTHASE"/>
    <property type="match status" value="1"/>
</dbReference>
<name>A0A221VXV6_9PSEU</name>
<evidence type="ECO:0000313" key="4">
    <source>
        <dbReference type="EMBL" id="ASO18307.1"/>
    </source>
</evidence>
<proteinExistence type="inferred from homology"/>
<protein>
    <submittedName>
        <fullName evidence="4">Proline iminopeptidase</fullName>
        <ecNumber evidence="4">3.4.11.5</ecNumber>
    </submittedName>
</protein>
<keyword evidence="2 4" id="KW-0378">Hydrolase</keyword>
<keyword evidence="5" id="KW-1185">Reference proteome</keyword>
<gene>
    <name evidence="4" type="primary">pip1</name>
    <name evidence="4" type="ORF">AHOG_03245</name>
</gene>
<dbReference type="Pfam" id="PF00561">
    <property type="entry name" value="Abhydrolase_1"/>
    <property type="match status" value="1"/>
</dbReference>
<evidence type="ECO:0000259" key="3">
    <source>
        <dbReference type="Pfam" id="PF00561"/>
    </source>
</evidence>
<dbReference type="OrthoDB" id="9796770at2"/>
<dbReference type="EC" id="3.4.11.5" evidence="4"/>
<dbReference type="PANTHER" id="PTHR43248:SF2">
    <property type="entry name" value="PROLYL AMINOPEPTIDASE"/>
    <property type="match status" value="1"/>
</dbReference>
<dbReference type="InterPro" id="IPR051601">
    <property type="entry name" value="Serine_prot/Carboxylest_S33"/>
</dbReference>
<dbReference type="SUPFAM" id="SSF53474">
    <property type="entry name" value="alpha/beta-Hydrolases"/>
    <property type="match status" value="1"/>
</dbReference>
<dbReference type="EMBL" id="CP022521">
    <property type="protein sequence ID" value="ASO18307.1"/>
    <property type="molecule type" value="Genomic_DNA"/>
</dbReference>
<dbReference type="AlphaFoldDB" id="A0A221VXV6"/>
<accession>A0A221VXV6</accession>
<dbReference type="Proteomes" id="UP000204221">
    <property type="component" value="Chromosome"/>
</dbReference>
<organism evidence="4 5">
    <name type="scientific">Actinoalloteichus hoggarensis</name>
    <dbReference type="NCBI Taxonomy" id="1470176"/>
    <lineage>
        <taxon>Bacteria</taxon>
        <taxon>Bacillati</taxon>
        <taxon>Actinomycetota</taxon>
        <taxon>Actinomycetes</taxon>
        <taxon>Pseudonocardiales</taxon>
        <taxon>Pseudonocardiaceae</taxon>
        <taxon>Actinoalloteichus</taxon>
    </lineage>
</organism>
<dbReference type="InterPro" id="IPR002410">
    <property type="entry name" value="Peptidase_S33"/>
</dbReference>
<dbReference type="Gene3D" id="3.40.50.1820">
    <property type="entry name" value="alpha/beta hydrolase"/>
    <property type="match status" value="1"/>
</dbReference>
<dbReference type="InterPro" id="IPR000073">
    <property type="entry name" value="AB_hydrolase_1"/>
</dbReference>
<reference evidence="4 5" key="1">
    <citation type="submission" date="2017-07" db="EMBL/GenBank/DDBJ databases">
        <title>Complete genome sequence of Actinoalloteichus hoggarensis DSM 45943, type strain of Actinoalloteichus hoggarensis.</title>
        <authorList>
            <person name="Ruckert C."/>
            <person name="Nouioui I."/>
            <person name="Willmese J."/>
            <person name="van Wezel G."/>
            <person name="Klenk H.-P."/>
            <person name="Kalinowski J."/>
            <person name="Zotchev S.B."/>
        </authorList>
    </citation>
    <scope>NUCLEOTIDE SEQUENCE [LARGE SCALE GENOMIC DNA]</scope>
    <source>
        <strain evidence="4 5">DSM 45943</strain>
    </source>
</reference>
<keyword evidence="4" id="KW-0031">Aminopeptidase</keyword>
<sequence>MTTSYRSPGIACVDHVIEVPLDHGDPTSERISVFGREVVASGNETADLPWLLFLQGGPGGKATRPVPATGWLRRALREYRVLLLDQRGTGRSTPANRQTLARFGSGEQTADYLRHFRADSIVRDAEVFRRRLTGDRPWSVLGQSFGGFCALTYLSIAPEGLAAVLVTGGLAGLDAGPDEVYRALYPRVLRKNTEYFSRYPQDEPIVRSVFDHLAEHEVLLPTGERLTPHRFQTLGIEFGKAGTFDRLHYLLEEAFVDAPGGPDLSDTFLHGVSGSVTFATDPLYALLHESIYCQGGASLWSAHRLRREFTEFDVDEGASVRFTGEMIYPWMFEEDPALVPLRDAAEALAAKTDWPNLYDHDVLSHNRVPVAAVVYHDDMYVDRELSLRTAEQVKGLRTWVTSQYEHDGLRMDSGVLDRLIAMTRGEA</sequence>
<dbReference type="KEGG" id="ahg:AHOG_03245"/>
<evidence type="ECO:0000313" key="5">
    <source>
        <dbReference type="Proteomes" id="UP000204221"/>
    </source>
</evidence>
<keyword evidence="4" id="KW-0645">Protease</keyword>
<dbReference type="PRINTS" id="PR00793">
    <property type="entry name" value="PROAMNOPTASE"/>
</dbReference>
<dbReference type="GO" id="GO:0004177">
    <property type="term" value="F:aminopeptidase activity"/>
    <property type="evidence" value="ECO:0007669"/>
    <property type="project" value="UniProtKB-KW"/>
</dbReference>
<comment type="similarity">
    <text evidence="1">Belongs to the peptidase S33 family.</text>
</comment>
<dbReference type="GO" id="GO:0006508">
    <property type="term" value="P:proteolysis"/>
    <property type="evidence" value="ECO:0007669"/>
    <property type="project" value="InterPro"/>
</dbReference>
<evidence type="ECO:0000256" key="2">
    <source>
        <dbReference type="ARBA" id="ARBA00022801"/>
    </source>
</evidence>
<dbReference type="RefSeq" id="WP_093940031.1">
    <property type="nucleotide sequence ID" value="NZ_CP022521.1"/>
</dbReference>
<dbReference type="InterPro" id="IPR029058">
    <property type="entry name" value="AB_hydrolase_fold"/>
</dbReference>
<evidence type="ECO:0000256" key="1">
    <source>
        <dbReference type="ARBA" id="ARBA00010088"/>
    </source>
</evidence>
<feature type="domain" description="AB hydrolase-1" evidence="3">
    <location>
        <begin position="49"/>
        <end position="202"/>
    </location>
</feature>